<gene>
    <name evidence="6" type="ORF">NPX13_g6997</name>
</gene>
<dbReference type="AlphaFoldDB" id="A0A9W8NBB6"/>
<dbReference type="VEuPathDB" id="FungiDB:F4678DRAFT_483318"/>
<feature type="transmembrane region" description="Helical" evidence="5">
    <location>
        <begin position="129"/>
        <end position="148"/>
    </location>
</feature>
<dbReference type="Proteomes" id="UP001148614">
    <property type="component" value="Unassembled WGS sequence"/>
</dbReference>
<evidence type="ECO:0000256" key="4">
    <source>
        <dbReference type="ARBA" id="ARBA00023136"/>
    </source>
</evidence>
<feature type="transmembrane region" description="Helical" evidence="5">
    <location>
        <begin position="253"/>
        <end position="272"/>
    </location>
</feature>
<name>A0A9W8NBB6_9PEZI</name>
<keyword evidence="7" id="KW-1185">Reference proteome</keyword>
<evidence type="ECO:0000256" key="1">
    <source>
        <dbReference type="ARBA" id="ARBA00004141"/>
    </source>
</evidence>
<evidence type="ECO:0000256" key="5">
    <source>
        <dbReference type="SAM" id="Phobius"/>
    </source>
</evidence>
<dbReference type="EMBL" id="JANPWZ010001314">
    <property type="protein sequence ID" value="KAJ3566811.1"/>
    <property type="molecule type" value="Genomic_DNA"/>
</dbReference>
<accession>A0A9W8NBB6</accession>
<dbReference type="PANTHER" id="PTHR31465">
    <property type="entry name" value="PROTEIN RTA1-RELATED"/>
    <property type="match status" value="1"/>
</dbReference>
<evidence type="ECO:0000256" key="2">
    <source>
        <dbReference type="ARBA" id="ARBA00022692"/>
    </source>
</evidence>
<dbReference type="Pfam" id="PF04479">
    <property type="entry name" value="RTA1"/>
    <property type="match status" value="1"/>
</dbReference>
<comment type="subcellular location">
    <subcellularLocation>
        <location evidence="1">Membrane</location>
        <topology evidence="1">Multi-pass membrane protein</topology>
    </subcellularLocation>
</comment>
<evidence type="ECO:0000313" key="6">
    <source>
        <dbReference type="EMBL" id="KAJ3566811.1"/>
    </source>
</evidence>
<evidence type="ECO:0000313" key="7">
    <source>
        <dbReference type="Proteomes" id="UP001148614"/>
    </source>
</evidence>
<reference evidence="6" key="1">
    <citation type="submission" date="2022-07" db="EMBL/GenBank/DDBJ databases">
        <title>Genome Sequence of Xylaria arbuscula.</title>
        <authorList>
            <person name="Buettner E."/>
        </authorList>
    </citation>
    <scope>NUCLEOTIDE SEQUENCE</scope>
    <source>
        <strain evidence="6">VT107</strain>
    </source>
</reference>
<keyword evidence="3 5" id="KW-1133">Transmembrane helix</keyword>
<proteinExistence type="predicted"/>
<organism evidence="6 7">
    <name type="scientific">Xylaria arbuscula</name>
    <dbReference type="NCBI Taxonomy" id="114810"/>
    <lineage>
        <taxon>Eukaryota</taxon>
        <taxon>Fungi</taxon>
        <taxon>Dikarya</taxon>
        <taxon>Ascomycota</taxon>
        <taxon>Pezizomycotina</taxon>
        <taxon>Sordariomycetes</taxon>
        <taxon>Xylariomycetidae</taxon>
        <taxon>Xylariales</taxon>
        <taxon>Xylariaceae</taxon>
        <taxon>Xylaria</taxon>
    </lineage>
</organism>
<feature type="transmembrane region" description="Helical" evidence="5">
    <location>
        <begin position="32"/>
        <end position="51"/>
    </location>
</feature>
<dbReference type="GO" id="GO:0000324">
    <property type="term" value="C:fungal-type vacuole"/>
    <property type="evidence" value="ECO:0007669"/>
    <property type="project" value="TreeGrafter"/>
</dbReference>
<feature type="transmembrane region" description="Helical" evidence="5">
    <location>
        <begin position="215"/>
        <end position="233"/>
    </location>
</feature>
<feature type="transmembrane region" description="Helical" evidence="5">
    <location>
        <begin position="87"/>
        <end position="109"/>
    </location>
</feature>
<feature type="transmembrane region" description="Helical" evidence="5">
    <location>
        <begin position="168"/>
        <end position="194"/>
    </location>
</feature>
<dbReference type="InterPro" id="IPR007568">
    <property type="entry name" value="RTA1"/>
</dbReference>
<dbReference type="GO" id="GO:0005886">
    <property type="term" value="C:plasma membrane"/>
    <property type="evidence" value="ECO:0007669"/>
    <property type="project" value="TreeGrafter"/>
</dbReference>
<keyword evidence="2 5" id="KW-0812">Transmembrane</keyword>
<keyword evidence="4 5" id="KW-0472">Membrane</keyword>
<dbReference type="PANTHER" id="PTHR31465:SF9">
    <property type="entry name" value="SPHINGOID LONG-CHAIN BASE TRANSPORTER RSB1"/>
    <property type="match status" value="1"/>
</dbReference>
<evidence type="ECO:0000256" key="3">
    <source>
        <dbReference type="ARBA" id="ARBA00022989"/>
    </source>
</evidence>
<sequence>MSTPSAADECTLDTCSVSDSFWGYRPNLGIDIFFAIVYAAVIAYCLFVSVVKRVWLSYTISILIGALLELIGFTFRIYGYFDPFVRIAWIIQYSLITFAPVFTSAAIYVCIGRIADYLGRGVFNIRPRLYARIFIPSDIFALLIQASGGGVSFTETVSLDGGVSTGQSIIIAGLALQVVSLTVFLFLFLGVLWPTNLFRTNKYGKLDAEDRRTKNFTIFVFIAILLIIGRSGFRVAEYSEGIFGTLGHNEVLFIIFDGFPMAIASSLLVIFHPMHMLPTTSRASKFVGQELRFLPEDQES</sequence>
<feature type="transmembrane region" description="Helical" evidence="5">
    <location>
        <begin position="58"/>
        <end position="81"/>
    </location>
</feature>
<protein>
    <recommendedName>
        <fullName evidence="8">Sphingoid long-chain base transporter RSB1</fullName>
    </recommendedName>
</protein>
<evidence type="ECO:0008006" key="8">
    <source>
        <dbReference type="Google" id="ProtNLM"/>
    </source>
</evidence>
<comment type="caution">
    <text evidence="6">The sequence shown here is derived from an EMBL/GenBank/DDBJ whole genome shotgun (WGS) entry which is preliminary data.</text>
</comment>